<dbReference type="InterPro" id="IPR025365">
    <property type="entry name" value="DUF4269"/>
</dbReference>
<evidence type="ECO:0000313" key="1">
    <source>
        <dbReference type="EMBL" id="TGB03587.1"/>
    </source>
</evidence>
<keyword evidence="2" id="KW-1185">Reference proteome</keyword>
<accession>A0A4Z0H160</accession>
<proteinExistence type="predicted"/>
<gene>
    <name evidence="1" type="ORF">E4663_00855</name>
</gene>
<dbReference type="AlphaFoldDB" id="A0A4Z0H160"/>
<reference evidence="1 2" key="1">
    <citation type="journal article" date="2003" name="Int. J. Syst. Evol. Microbiol.">
        <title>Halobacillus salinus sp. nov., isolated from a salt lake on the coast of the East Sea in Korea.</title>
        <authorList>
            <person name="Yoon J.H."/>
            <person name="Kang K.H."/>
            <person name="Park Y.H."/>
        </authorList>
    </citation>
    <scope>NUCLEOTIDE SEQUENCE [LARGE SCALE GENOMIC DNA]</scope>
    <source>
        <strain evidence="1 2">HSL-3</strain>
    </source>
</reference>
<protein>
    <submittedName>
        <fullName evidence="1">DUF4269 domain-containing protein</fullName>
    </submittedName>
</protein>
<evidence type="ECO:0000313" key="2">
    <source>
        <dbReference type="Proteomes" id="UP000297982"/>
    </source>
</evidence>
<dbReference type="STRING" id="192814.GCA_900166575_00446"/>
<organism evidence="1 2">
    <name type="scientific">Halobacillus salinus</name>
    <dbReference type="NCBI Taxonomy" id="192814"/>
    <lineage>
        <taxon>Bacteria</taxon>
        <taxon>Bacillati</taxon>
        <taxon>Bacillota</taxon>
        <taxon>Bacilli</taxon>
        <taxon>Bacillales</taxon>
        <taxon>Bacillaceae</taxon>
        <taxon>Halobacillus</taxon>
    </lineage>
</organism>
<dbReference type="Pfam" id="PF14091">
    <property type="entry name" value="DUF4269"/>
    <property type="match status" value="1"/>
</dbReference>
<sequence>MKDGNPKQQAAYQTIKDLNIFEDLHAYHPVLCGTIPIGVDVEESDLDIIMEVHDLAQFEKKLEALYGRLSGFKLKRKKIRGREVVKANFSAGGFELELFGQDQPVERQNAYVHMMVEHKVLEGNPALQSEIMKRRELGYKTEPAFCEALGISGDPYEELIRYGVKKGYLEEEESNGEA</sequence>
<dbReference type="RefSeq" id="WP_135327537.1">
    <property type="nucleotide sequence ID" value="NZ_SRJC01000001.1"/>
</dbReference>
<comment type="caution">
    <text evidence="1">The sequence shown here is derived from an EMBL/GenBank/DDBJ whole genome shotgun (WGS) entry which is preliminary data.</text>
</comment>
<name>A0A4Z0H160_9BACI</name>
<dbReference type="EMBL" id="SRJC01000001">
    <property type="protein sequence ID" value="TGB03587.1"/>
    <property type="molecule type" value="Genomic_DNA"/>
</dbReference>
<dbReference type="Proteomes" id="UP000297982">
    <property type="component" value="Unassembled WGS sequence"/>
</dbReference>